<dbReference type="PANTHER" id="PTHR13061:SF29">
    <property type="entry name" value="GAMMA CARBONIC ANHYDRASE-LIKE 1, MITOCHONDRIAL-RELATED"/>
    <property type="match status" value="1"/>
</dbReference>
<name>A0A7X5ZZF4_9ACTN</name>
<accession>A0A7X5ZZF4</accession>
<sequence length="202" mass="21228">MLIQHQGKAPTVHPTAQVAPTAVLCGDVTVGPRCVVAFGAVIAAEGSPVTLGEQVIVREQALIRASTTQPVTIGDHVLVGPHAMLRGCEIADECFLATGVAIFDGASVGRQSEVRIGAVVHVNTVLDANALVPIGWIAVGDPAELFAPEAHDTYNEKLAGLRFHETVYGVDSLNRPGADADMRLVTTHLTEAAEPHHDDRVL</sequence>
<dbReference type="SUPFAM" id="SSF51161">
    <property type="entry name" value="Trimeric LpxA-like enzymes"/>
    <property type="match status" value="1"/>
</dbReference>
<dbReference type="Proteomes" id="UP000555407">
    <property type="component" value="Unassembled WGS sequence"/>
</dbReference>
<evidence type="ECO:0000313" key="2">
    <source>
        <dbReference type="Proteomes" id="UP000555407"/>
    </source>
</evidence>
<reference evidence="1 2" key="1">
    <citation type="submission" date="2020-03" db="EMBL/GenBank/DDBJ databases">
        <title>Sequencing the genomes of 1000 actinobacteria strains.</title>
        <authorList>
            <person name="Klenk H.-P."/>
        </authorList>
    </citation>
    <scope>NUCLEOTIDE SEQUENCE [LARGE SCALE GENOMIC DNA]</scope>
    <source>
        <strain evidence="1 2">DSM 45490</strain>
    </source>
</reference>
<gene>
    <name evidence="1" type="ORF">BJY22_001714</name>
</gene>
<keyword evidence="2" id="KW-1185">Reference proteome</keyword>
<dbReference type="RefSeq" id="WP_167205067.1">
    <property type="nucleotide sequence ID" value="NZ_JAASRO010000001.1"/>
</dbReference>
<dbReference type="AlphaFoldDB" id="A0A7X5ZZF4"/>
<keyword evidence="1" id="KW-0808">Transferase</keyword>
<dbReference type="Gene3D" id="2.160.10.10">
    <property type="entry name" value="Hexapeptide repeat proteins"/>
    <property type="match status" value="1"/>
</dbReference>
<dbReference type="PANTHER" id="PTHR13061">
    <property type="entry name" value="DYNACTIN SUBUNIT P25"/>
    <property type="match status" value="1"/>
</dbReference>
<comment type="caution">
    <text evidence="1">The sequence shown here is derived from an EMBL/GenBank/DDBJ whole genome shotgun (WGS) entry which is preliminary data.</text>
</comment>
<protein>
    <submittedName>
        <fullName evidence="1">Carbonic anhydrase/acetyltransferase-like protein (Isoleucine patch superfamily)</fullName>
    </submittedName>
</protein>
<dbReference type="InterPro" id="IPR050484">
    <property type="entry name" value="Transf_Hexapept/Carb_Anhydrase"/>
</dbReference>
<dbReference type="InterPro" id="IPR011004">
    <property type="entry name" value="Trimer_LpxA-like_sf"/>
</dbReference>
<evidence type="ECO:0000313" key="1">
    <source>
        <dbReference type="EMBL" id="NIK55997.1"/>
    </source>
</evidence>
<dbReference type="EMBL" id="JAASRO010000001">
    <property type="protein sequence ID" value="NIK55997.1"/>
    <property type="molecule type" value="Genomic_DNA"/>
</dbReference>
<dbReference type="GO" id="GO:0016740">
    <property type="term" value="F:transferase activity"/>
    <property type="evidence" value="ECO:0007669"/>
    <property type="project" value="UniProtKB-KW"/>
</dbReference>
<proteinExistence type="predicted"/>
<organism evidence="1 2">
    <name type="scientific">Kribbella shirazensis</name>
    <dbReference type="NCBI Taxonomy" id="1105143"/>
    <lineage>
        <taxon>Bacteria</taxon>
        <taxon>Bacillati</taxon>
        <taxon>Actinomycetota</taxon>
        <taxon>Actinomycetes</taxon>
        <taxon>Propionibacteriales</taxon>
        <taxon>Kribbellaceae</taxon>
        <taxon>Kribbella</taxon>
    </lineage>
</organism>